<dbReference type="Proteomes" id="UP000663193">
    <property type="component" value="Chromosome 5"/>
</dbReference>
<keyword evidence="2" id="KW-1185">Reference proteome</keyword>
<evidence type="ECO:0000313" key="2">
    <source>
        <dbReference type="Proteomes" id="UP000663193"/>
    </source>
</evidence>
<protein>
    <submittedName>
        <fullName evidence="1">Uncharacterized protein</fullName>
    </submittedName>
</protein>
<proteinExistence type="predicted"/>
<dbReference type="EMBL" id="CP069027">
    <property type="protein sequence ID" value="QRC94910.1"/>
    <property type="molecule type" value="Genomic_DNA"/>
</dbReference>
<dbReference type="VEuPathDB" id="FungiDB:JI435_406500"/>
<reference evidence="2" key="1">
    <citation type="journal article" date="2021" name="BMC Genomics">
        <title>Chromosome-level genome assembly and manually-curated proteome of model necrotroph Parastagonospora nodorum Sn15 reveals a genome-wide trove of candidate effector homologs, and redundancy of virulence-related functions within an accessory chromosome.</title>
        <authorList>
            <person name="Bertazzoni S."/>
            <person name="Jones D.A.B."/>
            <person name="Phan H.T."/>
            <person name="Tan K.-C."/>
            <person name="Hane J.K."/>
        </authorList>
    </citation>
    <scope>NUCLEOTIDE SEQUENCE [LARGE SCALE GENOMIC DNA]</scope>
    <source>
        <strain evidence="2">SN15 / ATCC MYA-4574 / FGSC 10173)</strain>
    </source>
</reference>
<dbReference type="AlphaFoldDB" id="A0A7U2F1C2"/>
<accession>A0A7U2F1C2</accession>
<gene>
    <name evidence="1" type="ORF">JI435_406500</name>
</gene>
<name>A0A7U2F1C2_PHANO</name>
<sequence length="52" mass="5822">MNHNPVCNARARAHPCALRFSKHATNRMLWGDLAMHEGDNEAETTMQVKGCV</sequence>
<evidence type="ECO:0000313" key="1">
    <source>
        <dbReference type="EMBL" id="QRC94910.1"/>
    </source>
</evidence>
<organism evidence="1 2">
    <name type="scientific">Phaeosphaeria nodorum (strain SN15 / ATCC MYA-4574 / FGSC 10173)</name>
    <name type="common">Glume blotch fungus</name>
    <name type="synonym">Parastagonospora nodorum</name>
    <dbReference type="NCBI Taxonomy" id="321614"/>
    <lineage>
        <taxon>Eukaryota</taxon>
        <taxon>Fungi</taxon>
        <taxon>Dikarya</taxon>
        <taxon>Ascomycota</taxon>
        <taxon>Pezizomycotina</taxon>
        <taxon>Dothideomycetes</taxon>
        <taxon>Pleosporomycetidae</taxon>
        <taxon>Pleosporales</taxon>
        <taxon>Pleosporineae</taxon>
        <taxon>Phaeosphaeriaceae</taxon>
        <taxon>Parastagonospora</taxon>
    </lineage>
</organism>